<dbReference type="InterPro" id="IPR049076">
    <property type="entry name" value="ACCA"/>
</dbReference>
<dbReference type="AlphaFoldDB" id="A0A183Q7J7"/>
<dbReference type="Pfam" id="PF08326">
    <property type="entry name" value="ACC_central"/>
    <property type="match status" value="1"/>
</dbReference>
<dbReference type="GO" id="GO:0005739">
    <property type="term" value="C:mitochondrion"/>
    <property type="evidence" value="ECO:0007669"/>
    <property type="project" value="TreeGrafter"/>
</dbReference>
<sequence>INGRKDVVDYRFFVRCIIRHADLVSREASFEYLQSEAEQILLEAMDALDLASGHPDASRTMGNHIFLNFVPVLLLEDINRLKSTIRKVVMRYARRFLRLRVSQVGLDVYREVLDPLTGICILQSISPPNGKLNGHPTVTAHENKDFFEVKRFQNMTIEFMGYYA</sequence>
<name>A0A183Q7J7_9TREM</name>
<organism evidence="1 2">
    <name type="scientific">Schistosoma mattheei</name>
    <dbReference type="NCBI Taxonomy" id="31246"/>
    <lineage>
        <taxon>Eukaryota</taxon>
        <taxon>Metazoa</taxon>
        <taxon>Spiralia</taxon>
        <taxon>Lophotrochozoa</taxon>
        <taxon>Platyhelminthes</taxon>
        <taxon>Trematoda</taxon>
        <taxon>Digenea</taxon>
        <taxon>Strigeidida</taxon>
        <taxon>Schistosomatoidea</taxon>
        <taxon>Schistosomatidae</taxon>
        <taxon>Schistosoma</taxon>
    </lineage>
</organism>
<proteinExistence type="predicted"/>
<keyword evidence="2" id="KW-1185">Reference proteome</keyword>
<protein>
    <submittedName>
        <fullName evidence="1">Uncharacterized protein</fullName>
    </submittedName>
</protein>
<dbReference type="PANTHER" id="PTHR45728">
    <property type="entry name" value="ACETYL-COA CARBOXYLASE, ISOFORM A"/>
    <property type="match status" value="1"/>
</dbReference>
<accession>A0A183Q7J7</accession>
<reference evidence="1 2" key="1">
    <citation type="submission" date="2018-11" db="EMBL/GenBank/DDBJ databases">
        <authorList>
            <consortium name="Pathogen Informatics"/>
        </authorList>
    </citation>
    <scope>NUCLEOTIDE SEQUENCE [LARGE SCALE GENOMIC DNA]</scope>
    <source>
        <strain>Denwood</strain>
        <strain evidence="2">Zambia</strain>
    </source>
</reference>
<dbReference type="PANTHER" id="PTHR45728:SF3">
    <property type="entry name" value="ACETYL-COA CARBOXYLASE"/>
    <property type="match status" value="1"/>
</dbReference>
<dbReference type="GO" id="GO:0003989">
    <property type="term" value="F:acetyl-CoA carboxylase activity"/>
    <property type="evidence" value="ECO:0007669"/>
    <property type="project" value="InterPro"/>
</dbReference>
<dbReference type="EMBL" id="UZAL01052434">
    <property type="protein sequence ID" value="VDP87684.1"/>
    <property type="molecule type" value="Genomic_DNA"/>
</dbReference>
<dbReference type="Proteomes" id="UP000269396">
    <property type="component" value="Unassembled WGS sequence"/>
</dbReference>
<gene>
    <name evidence="1" type="ORF">SMTD_LOCUS22582</name>
</gene>
<dbReference type="GO" id="GO:0005524">
    <property type="term" value="F:ATP binding"/>
    <property type="evidence" value="ECO:0007669"/>
    <property type="project" value="InterPro"/>
</dbReference>
<dbReference type="STRING" id="31246.A0A183Q7J7"/>
<evidence type="ECO:0000313" key="1">
    <source>
        <dbReference type="EMBL" id="VDP87684.1"/>
    </source>
</evidence>
<dbReference type="GO" id="GO:0006633">
    <property type="term" value="P:fatty acid biosynthetic process"/>
    <property type="evidence" value="ECO:0007669"/>
    <property type="project" value="InterPro"/>
</dbReference>
<evidence type="ECO:0000313" key="2">
    <source>
        <dbReference type="Proteomes" id="UP000269396"/>
    </source>
</evidence>
<dbReference type="InterPro" id="IPR013537">
    <property type="entry name" value="AcCoA_COase_cen"/>
</dbReference>
<feature type="non-terminal residue" evidence="1">
    <location>
        <position position="1"/>
    </location>
</feature>